<feature type="chain" id="PRO_5044982589" description="Carboxylic ester hydrolase" evidence="3">
    <location>
        <begin position="38"/>
        <end position="512"/>
    </location>
</feature>
<sequence length="512" mass="54940">MRLLGTTVRGVQPMKRLLTTAIAAALAFGATQPPAQADGDGRVVHTDKGLVAGTVTSTYRTFGNIPFAAPPLGENRWRDPQPVTPWQGVRDATKPSPDCAQTPQLNQPSSENEDCLYLNVTTPAGRSHKPRPVMVWIHGGGFVSGAARLYDARWLATKNDAVIVTINYRLGVFGFFGYPGLPGSGTFGLADQQAALRWVQRNARAFGGDARNVTIFGESAGGLSVCAQLASPPAAGLFHKAVIQSGACALTAPDQQRPGTFTTLWRPRAEVEKTGAAQPLGCQDIACLRALPVTTLLRVHNVFAFPAYDSRVLPVDPAVAQKTGRVHRVPTMVGSTHDEATLFMALIEPAPVPDAQYRSRVSALFGEKNADAIVARYPLNGNGDARDELAAALTDHSWACPTQDTRDGLARRMPVSGYEFADPQAPVVFPLPPSFPGGYRAYHASELAYLFDFGATLTPAQQRLSDYLIAAWGRFARTGDPGWRAEVQSLAPGAVRPADFAKDHQCGFWGQQ</sequence>
<gene>
    <name evidence="6" type="ORF">GCM10010178_01060</name>
</gene>
<evidence type="ECO:0000256" key="2">
    <source>
        <dbReference type="ARBA" id="ARBA00022801"/>
    </source>
</evidence>
<dbReference type="InterPro" id="IPR050309">
    <property type="entry name" value="Type-B_Carboxylest/Lipase"/>
</dbReference>
<keyword evidence="3" id="KW-0732">Signal</keyword>
<keyword evidence="2 3" id="KW-0378">Hydrolase</keyword>
<name>A0ABQ2U938_9PSEU</name>
<accession>A0ABQ2U938</accession>
<dbReference type="InterPro" id="IPR002018">
    <property type="entry name" value="CarbesteraseB"/>
</dbReference>
<dbReference type="Gene3D" id="3.40.50.1820">
    <property type="entry name" value="alpha/beta hydrolase"/>
    <property type="match status" value="1"/>
</dbReference>
<comment type="caution">
    <text evidence="6">The sequence shown here is derived from an EMBL/GenBank/DDBJ whole genome shotgun (WGS) entry which is preliminary data.</text>
</comment>
<dbReference type="InterPro" id="IPR029058">
    <property type="entry name" value="AB_hydrolase_fold"/>
</dbReference>
<reference evidence="7" key="1">
    <citation type="journal article" date="2019" name="Int. J. Syst. Evol. Microbiol.">
        <title>The Global Catalogue of Microorganisms (GCM) 10K type strain sequencing project: providing services to taxonomists for standard genome sequencing and annotation.</title>
        <authorList>
            <consortium name="The Broad Institute Genomics Platform"/>
            <consortium name="The Broad Institute Genome Sequencing Center for Infectious Disease"/>
            <person name="Wu L."/>
            <person name="Ma J."/>
        </authorList>
    </citation>
    <scope>NUCLEOTIDE SEQUENCE [LARGE SCALE GENOMIC DNA]</scope>
    <source>
        <strain evidence="7">JCM 3296</strain>
    </source>
</reference>
<dbReference type="InterPro" id="IPR019826">
    <property type="entry name" value="Carboxylesterase_B_AS"/>
</dbReference>
<comment type="similarity">
    <text evidence="1 3">Belongs to the type-B carboxylesterase/lipase family.</text>
</comment>
<dbReference type="EC" id="3.1.1.-" evidence="3"/>
<evidence type="ECO:0000256" key="3">
    <source>
        <dbReference type="RuleBase" id="RU361235"/>
    </source>
</evidence>
<feature type="region of interest" description="Disordered" evidence="4">
    <location>
        <begin position="71"/>
        <end position="111"/>
    </location>
</feature>
<proteinExistence type="inferred from homology"/>
<feature type="domain" description="Carboxylesterase type B" evidence="5">
    <location>
        <begin position="42"/>
        <end position="482"/>
    </location>
</feature>
<dbReference type="Proteomes" id="UP000649573">
    <property type="component" value="Unassembled WGS sequence"/>
</dbReference>
<dbReference type="EMBL" id="BMRE01000001">
    <property type="protein sequence ID" value="GGU13632.1"/>
    <property type="molecule type" value="Genomic_DNA"/>
</dbReference>
<organism evidence="6 7">
    <name type="scientific">Lentzea flava</name>
    <dbReference type="NCBI Taxonomy" id="103732"/>
    <lineage>
        <taxon>Bacteria</taxon>
        <taxon>Bacillati</taxon>
        <taxon>Actinomycetota</taxon>
        <taxon>Actinomycetes</taxon>
        <taxon>Pseudonocardiales</taxon>
        <taxon>Pseudonocardiaceae</taxon>
        <taxon>Lentzea</taxon>
    </lineage>
</organism>
<dbReference type="Pfam" id="PF00135">
    <property type="entry name" value="COesterase"/>
    <property type="match status" value="1"/>
</dbReference>
<evidence type="ECO:0000256" key="4">
    <source>
        <dbReference type="SAM" id="MobiDB-lite"/>
    </source>
</evidence>
<dbReference type="GO" id="GO:0016787">
    <property type="term" value="F:hydrolase activity"/>
    <property type="evidence" value="ECO:0007669"/>
    <property type="project" value="UniProtKB-KW"/>
</dbReference>
<evidence type="ECO:0000256" key="1">
    <source>
        <dbReference type="ARBA" id="ARBA00005964"/>
    </source>
</evidence>
<evidence type="ECO:0000313" key="6">
    <source>
        <dbReference type="EMBL" id="GGU13632.1"/>
    </source>
</evidence>
<dbReference type="PROSITE" id="PS00122">
    <property type="entry name" value="CARBOXYLESTERASE_B_1"/>
    <property type="match status" value="1"/>
</dbReference>
<dbReference type="PANTHER" id="PTHR11559">
    <property type="entry name" value="CARBOXYLESTERASE"/>
    <property type="match status" value="1"/>
</dbReference>
<dbReference type="SUPFAM" id="SSF53474">
    <property type="entry name" value="alpha/beta-Hydrolases"/>
    <property type="match status" value="1"/>
</dbReference>
<keyword evidence="7" id="KW-1185">Reference proteome</keyword>
<feature type="signal peptide" evidence="3">
    <location>
        <begin position="1"/>
        <end position="37"/>
    </location>
</feature>
<feature type="compositionally biased region" description="Polar residues" evidence="4">
    <location>
        <begin position="99"/>
        <end position="110"/>
    </location>
</feature>
<protein>
    <recommendedName>
        <fullName evidence="3">Carboxylic ester hydrolase</fullName>
        <ecNumber evidence="3">3.1.1.-</ecNumber>
    </recommendedName>
</protein>
<evidence type="ECO:0000313" key="7">
    <source>
        <dbReference type="Proteomes" id="UP000649573"/>
    </source>
</evidence>
<evidence type="ECO:0000259" key="5">
    <source>
        <dbReference type="Pfam" id="PF00135"/>
    </source>
</evidence>